<reference evidence="1 2" key="1">
    <citation type="journal article" date="2008" name="ISME J.">
        <title>Comparative genomics of two ecotypes of the marine planktonic copiotroph Alteromonas macleodii suggests alternative lifestyles associated with different kinds of particulate organic matter.</title>
        <authorList>
            <person name="Ivars-Martinez E."/>
            <person name="Martin-Cuadrado A.B."/>
            <person name="D'Auria G."/>
            <person name="Mira A."/>
            <person name="Ferriera S."/>
            <person name="Johnson J."/>
            <person name="Friedman R."/>
            <person name="Rodriguez-Valera F."/>
        </authorList>
    </citation>
    <scope>NUCLEOTIDE SEQUENCE [LARGE SCALE GENOMIC DNA]</scope>
    <source>
        <strain evidence="2">DSM 17117 / CIP 110805 / LMG 28347 / Deep ecotype</strain>
    </source>
</reference>
<sequence>MSMFMSHVLASVPTQVASQQPAIVSKEKPAITFIAAKHGHNARRRIEAFIASGFKARYNARVTSFMPMLFALDAKGVKAAAGARFAAYDGQYNSLFIEQYLNTSVETALTLQGITVNRAHIAEVGNLFSSASRYTLPLLFALFFVLKRCGSKYLVFSATSQLTSLLMGTGIQLLPLVKADVSKLKGNGDDWGTYYDTAPQVTALSLNHVTQHIIGCPELNAHYQRAIELISANVDALTQNTCTKKETAYVA</sequence>
<name>F2GA39_ALTMD</name>
<organism evidence="1 2">
    <name type="scientific">Alteromonas mediterranea (strain DSM 17117 / CIP 110805 / LMG 28347 / Deep ecotype)</name>
    <dbReference type="NCBI Taxonomy" id="1774373"/>
    <lineage>
        <taxon>Bacteria</taxon>
        <taxon>Pseudomonadati</taxon>
        <taxon>Pseudomonadota</taxon>
        <taxon>Gammaproteobacteria</taxon>
        <taxon>Alteromonadales</taxon>
        <taxon>Alteromonadaceae</taxon>
        <taxon>Alteromonas/Salinimonas group</taxon>
        <taxon>Alteromonas</taxon>
    </lineage>
</organism>
<evidence type="ECO:0000313" key="2">
    <source>
        <dbReference type="Proteomes" id="UP000001870"/>
    </source>
</evidence>
<evidence type="ECO:0000313" key="1">
    <source>
        <dbReference type="EMBL" id="AEA96966.2"/>
    </source>
</evidence>
<reference evidence="1 2" key="2">
    <citation type="journal article" date="2015" name="Antonie Van Leeuwenhoek">
        <title>Ecophysiological diversity of a novel member of the genus Alteromonas, and description of Alteromonas mediterranea sp. nov.</title>
        <authorList>
            <person name="Ivanova E.P."/>
            <person name="Lopez-Perez M."/>
            <person name="Zabalos M."/>
            <person name="Nguyen S.H."/>
            <person name="Webb H.K."/>
            <person name="Ryan J."/>
            <person name="Lagutin K."/>
            <person name="Vyssotski M."/>
            <person name="Crawford R.J."/>
            <person name="Rodriguez-Valera F."/>
        </authorList>
    </citation>
    <scope>NUCLEOTIDE SEQUENCE [LARGE SCALE GENOMIC DNA]</scope>
    <source>
        <strain evidence="2">DSM 17117 / CIP 110805 / LMG 28347 / Deep ecotype</strain>
    </source>
</reference>
<protein>
    <recommendedName>
        <fullName evidence="3">Thermostable hemolysin</fullName>
    </recommendedName>
</protein>
<dbReference type="InterPro" id="IPR022050">
    <property type="entry name" value="T_hemolysin"/>
</dbReference>
<keyword evidence="2" id="KW-1185">Reference proteome</keyword>
<proteinExistence type="predicted"/>
<dbReference type="Pfam" id="PF12261">
    <property type="entry name" value="T_hemolysin"/>
    <property type="match status" value="1"/>
</dbReference>
<dbReference type="KEGG" id="amc:MADE_1004090"/>
<dbReference type="AlphaFoldDB" id="F2GA39"/>
<accession>F2GA39</accession>
<gene>
    <name evidence="1" type="ordered locus">MADE_1004090</name>
</gene>
<dbReference type="Proteomes" id="UP000001870">
    <property type="component" value="Chromosome"/>
</dbReference>
<evidence type="ECO:0008006" key="3">
    <source>
        <dbReference type="Google" id="ProtNLM"/>
    </source>
</evidence>
<dbReference type="EMBL" id="CP001103">
    <property type="protein sequence ID" value="AEA96966.2"/>
    <property type="molecule type" value="Genomic_DNA"/>
</dbReference>
<dbReference type="HOGENOM" id="CLU_092721_1_0_6"/>